<proteinExistence type="predicted"/>
<name>A0A498R6J6_9MYCO</name>
<evidence type="ECO:0000313" key="1">
    <source>
        <dbReference type="EMBL" id="VBA68806.1"/>
    </source>
</evidence>
<evidence type="ECO:0000313" key="2">
    <source>
        <dbReference type="Proteomes" id="UP000268285"/>
    </source>
</evidence>
<accession>A0A498R6J6</accession>
<keyword evidence="2" id="KW-1185">Reference proteome</keyword>
<reference evidence="1 2" key="1">
    <citation type="submission" date="2018-09" db="EMBL/GenBank/DDBJ databases">
        <authorList>
            <person name="Tagini F."/>
        </authorList>
    </citation>
    <scope>NUCLEOTIDE SEQUENCE [LARGE SCALE GENOMIC DNA]</scope>
    <source>
        <strain evidence="1 2">MK142</strain>
    </source>
</reference>
<dbReference type="AlphaFoldDB" id="A0A498R6J6"/>
<dbReference type="Proteomes" id="UP000268285">
    <property type="component" value="Unassembled WGS sequence"/>
</dbReference>
<organism evidence="1 2">
    <name type="scientific">Mycobacterium pseudokansasii</name>
    <dbReference type="NCBI Taxonomy" id="2341080"/>
    <lineage>
        <taxon>Bacteria</taxon>
        <taxon>Bacillati</taxon>
        <taxon>Actinomycetota</taxon>
        <taxon>Actinomycetes</taxon>
        <taxon>Mycobacteriales</taxon>
        <taxon>Mycobacteriaceae</taxon>
        <taxon>Mycobacterium</taxon>
    </lineage>
</organism>
<dbReference type="EMBL" id="UPHU01000002">
    <property type="protein sequence ID" value="VBA68806.1"/>
    <property type="molecule type" value="Genomic_DNA"/>
</dbReference>
<gene>
    <name evidence="1" type="ORF">LAUMK142_05840</name>
</gene>
<sequence>MLVAVQLPRLRHLLTDLAGNQNRGQLQTVASAILSTGKAMGAHRVSRQMQERAATFVADEMAVLVGGELAEGAVAITISDPHS</sequence>
<protein>
    <submittedName>
        <fullName evidence="1">Uncharacterized protein</fullName>
    </submittedName>
</protein>